<name>F4R4J9_MELLP</name>
<organism evidence="3">
    <name type="scientific">Melampsora larici-populina (strain 98AG31 / pathotype 3-4-7)</name>
    <name type="common">Poplar leaf rust fungus</name>
    <dbReference type="NCBI Taxonomy" id="747676"/>
    <lineage>
        <taxon>Eukaryota</taxon>
        <taxon>Fungi</taxon>
        <taxon>Dikarya</taxon>
        <taxon>Basidiomycota</taxon>
        <taxon>Pucciniomycotina</taxon>
        <taxon>Pucciniomycetes</taxon>
        <taxon>Pucciniales</taxon>
        <taxon>Melampsoraceae</taxon>
        <taxon>Melampsora</taxon>
    </lineage>
</organism>
<dbReference type="Proteomes" id="UP000001072">
    <property type="component" value="Unassembled WGS sequence"/>
</dbReference>
<feature type="chain" id="PRO_5003321335" evidence="1">
    <location>
        <begin position="21"/>
        <end position="271"/>
    </location>
</feature>
<protein>
    <submittedName>
        <fullName evidence="2">Secreted protein</fullName>
    </submittedName>
</protein>
<sequence length="271" mass="31315">MALFANFLTLFIALPNPVFGSITPSYALTKTDPSISTVAPNQFSSGVEWDEKTNEFIQKYQDLRQLHDSLLRNYEPLARSESGNLLPPSESRMDYKDRRYKKPSSNLMTHRRTTPTNIEKHKYDILSKLKRIDEKLKKIVPQDGTMRYEGKRVYTTDELKYVESRVKELKNGYDYIYLGDGKFVRVEEETCDLSGVFGKIRAFDEDGQTILYQTGCCFYNWNSFSPGESSLLEHIVWITACLPLKAAYDHFTEKTWKKFEAKFLDGLAGLC</sequence>
<evidence type="ECO:0000313" key="3">
    <source>
        <dbReference type="Proteomes" id="UP000001072"/>
    </source>
</evidence>
<dbReference type="KEGG" id="mlr:MELLADRAFT_58713"/>
<reference evidence="3" key="1">
    <citation type="journal article" date="2011" name="Proc. Natl. Acad. Sci. U.S.A.">
        <title>Obligate biotrophy features unraveled by the genomic analysis of rust fungi.</title>
        <authorList>
            <person name="Duplessis S."/>
            <person name="Cuomo C.A."/>
            <person name="Lin Y.-C."/>
            <person name="Aerts A."/>
            <person name="Tisserant E."/>
            <person name="Veneault-Fourrey C."/>
            <person name="Joly D.L."/>
            <person name="Hacquard S."/>
            <person name="Amselem J."/>
            <person name="Cantarel B.L."/>
            <person name="Chiu R."/>
            <person name="Coutinho P.M."/>
            <person name="Feau N."/>
            <person name="Field M."/>
            <person name="Frey P."/>
            <person name="Gelhaye E."/>
            <person name="Goldberg J."/>
            <person name="Grabherr M.G."/>
            <person name="Kodira C.D."/>
            <person name="Kohler A."/>
            <person name="Kuees U."/>
            <person name="Lindquist E.A."/>
            <person name="Lucas S.M."/>
            <person name="Mago R."/>
            <person name="Mauceli E."/>
            <person name="Morin E."/>
            <person name="Murat C."/>
            <person name="Pangilinan J.L."/>
            <person name="Park R."/>
            <person name="Pearson M."/>
            <person name="Quesneville H."/>
            <person name="Rouhier N."/>
            <person name="Sakthikumar S."/>
            <person name="Salamov A.A."/>
            <person name="Schmutz J."/>
            <person name="Selles B."/>
            <person name="Shapiro H."/>
            <person name="Tanguay P."/>
            <person name="Tuskan G.A."/>
            <person name="Henrissat B."/>
            <person name="Van de Peer Y."/>
            <person name="Rouze P."/>
            <person name="Ellis J.G."/>
            <person name="Dodds P.N."/>
            <person name="Schein J.E."/>
            <person name="Zhong S."/>
            <person name="Hamelin R.C."/>
            <person name="Grigoriev I.V."/>
            <person name="Szabo L.J."/>
            <person name="Martin F."/>
        </authorList>
    </citation>
    <scope>NUCLEOTIDE SEQUENCE [LARGE SCALE GENOMIC DNA]</scope>
    <source>
        <strain evidence="3">98AG31 / pathotype 3-4-7</strain>
    </source>
</reference>
<gene>
    <name evidence="2" type="ORF">MELLADRAFT_58713</name>
</gene>
<dbReference type="EMBL" id="GL883090">
    <property type="protein sequence ID" value="EGG12988.1"/>
    <property type="molecule type" value="Genomic_DNA"/>
</dbReference>
<evidence type="ECO:0000256" key="1">
    <source>
        <dbReference type="SAM" id="SignalP"/>
    </source>
</evidence>
<dbReference type="HOGENOM" id="CLU_1046134_0_0_1"/>
<accession>F4R4J9</accession>
<dbReference type="RefSeq" id="XP_007403926.1">
    <property type="nucleotide sequence ID" value="XM_007403864.1"/>
</dbReference>
<dbReference type="OrthoDB" id="10334496at2759"/>
<keyword evidence="1" id="KW-0732">Signal</keyword>
<dbReference type="GeneID" id="18929222"/>
<evidence type="ECO:0000313" key="2">
    <source>
        <dbReference type="EMBL" id="EGG12988.1"/>
    </source>
</evidence>
<dbReference type="VEuPathDB" id="FungiDB:MELLADRAFT_58713"/>
<dbReference type="InParanoid" id="F4R4J9"/>
<proteinExistence type="predicted"/>
<feature type="signal peptide" evidence="1">
    <location>
        <begin position="1"/>
        <end position="20"/>
    </location>
</feature>
<keyword evidence="3" id="KW-1185">Reference proteome</keyword>
<dbReference type="AlphaFoldDB" id="F4R4J9"/>